<dbReference type="SUPFAM" id="SSF144083">
    <property type="entry name" value="Magnesium transport protein CorA, transmembrane region"/>
    <property type="match status" value="1"/>
</dbReference>
<dbReference type="GO" id="GO:0050897">
    <property type="term" value="F:cobalt ion binding"/>
    <property type="evidence" value="ECO:0007669"/>
    <property type="project" value="TreeGrafter"/>
</dbReference>
<evidence type="ECO:0000313" key="14">
    <source>
        <dbReference type="Proteomes" id="UP001139263"/>
    </source>
</evidence>
<evidence type="ECO:0000256" key="7">
    <source>
        <dbReference type="ARBA" id="ARBA00022989"/>
    </source>
</evidence>
<keyword evidence="6" id="KW-0460">Magnesium</keyword>
<evidence type="ECO:0000256" key="1">
    <source>
        <dbReference type="ARBA" id="ARBA00004651"/>
    </source>
</evidence>
<dbReference type="Proteomes" id="UP001139263">
    <property type="component" value="Unassembled WGS sequence"/>
</dbReference>
<evidence type="ECO:0000256" key="12">
    <source>
        <dbReference type="SAM" id="Phobius"/>
    </source>
</evidence>
<dbReference type="Pfam" id="PF01544">
    <property type="entry name" value="CorA"/>
    <property type="match status" value="1"/>
</dbReference>
<sequence length="301" mass="34706">MTVESDELQHPSNDHTIWVFGSHVNDNELNQIQTMYELHETDIVHCKRTDTKRSRFIVHPHYVAFSLYYFTTPDIHIKPVRVDFILGEHFLLTLCSDHVLHIDAMVMRAKEEDILASGIELVLYYIVQGFIQSFAALVTQVIRNAEHVSDHLNQQTNLFLDIRETRHTAFTVLQLLAPQARIFNILGTDSFTYTSIQNKAYFIDLSDRTEELIDDLDTIRDNLLSNVEGYTSLQSNEMNRVMKILTVAATIFLPLNLIASIYGMNFKIPEYGWTYGYPYSLSLMAVVAGISILIIHRKGWF</sequence>
<comment type="subcellular location">
    <subcellularLocation>
        <location evidence="1">Cell membrane</location>
        <topology evidence="1">Multi-pass membrane protein</topology>
    </subcellularLocation>
</comment>
<keyword evidence="3" id="KW-0813">Transport</keyword>
<evidence type="ECO:0000313" key="13">
    <source>
        <dbReference type="EMBL" id="MCI0183261.1"/>
    </source>
</evidence>
<keyword evidence="5 12" id="KW-0812">Transmembrane</keyword>
<evidence type="ECO:0000256" key="6">
    <source>
        <dbReference type="ARBA" id="ARBA00022842"/>
    </source>
</evidence>
<reference evidence="13" key="1">
    <citation type="submission" date="2022-03" db="EMBL/GenBank/DDBJ databases">
        <title>Draft Genome Sequence of Firmicute Strain S0AB, a Heterotrophic Iron/Sulfur-Oxidizing Extreme Acidophile.</title>
        <authorList>
            <person name="Vergara E."/>
            <person name="Pakostova E."/>
            <person name="Johnson D.B."/>
            <person name="Holmes D.S."/>
        </authorList>
    </citation>
    <scope>NUCLEOTIDE SEQUENCE</scope>
    <source>
        <strain evidence="13">S0AB</strain>
    </source>
</reference>
<evidence type="ECO:0000256" key="10">
    <source>
        <dbReference type="ARBA" id="ARBA00034269"/>
    </source>
</evidence>
<dbReference type="FunFam" id="1.20.58.340:FF:000004">
    <property type="entry name" value="Magnesium transport protein CorA"/>
    <property type="match status" value="1"/>
</dbReference>
<keyword evidence="4" id="KW-1003">Cell membrane</keyword>
<dbReference type="GO" id="GO:0015087">
    <property type="term" value="F:cobalt ion transmembrane transporter activity"/>
    <property type="evidence" value="ECO:0007669"/>
    <property type="project" value="TreeGrafter"/>
</dbReference>
<keyword evidence="8" id="KW-0406">Ion transport</keyword>
<keyword evidence="9 12" id="KW-0472">Membrane</keyword>
<dbReference type="GO" id="GO:0000287">
    <property type="term" value="F:magnesium ion binding"/>
    <property type="evidence" value="ECO:0007669"/>
    <property type="project" value="TreeGrafter"/>
</dbReference>
<protein>
    <submittedName>
        <fullName evidence="13">Zinc transport protein ZntB</fullName>
    </submittedName>
</protein>
<dbReference type="Gene3D" id="1.20.58.340">
    <property type="entry name" value="Magnesium transport protein CorA, transmembrane region"/>
    <property type="match status" value="2"/>
</dbReference>
<dbReference type="Gene3D" id="3.30.460.20">
    <property type="entry name" value="CorA soluble domain-like"/>
    <property type="match status" value="1"/>
</dbReference>
<dbReference type="GO" id="GO:0005886">
    <property type="term" value="C:plasma membrane"/>
    <property type="evidence" value="ECO:0007669"/>
    <property type="project" value="UniProtKB-SubCell"/>
</dbReference>
<keyword evidence="7 12" id="KW-1133">Transmembrane helix</keyword>
<comment type="function">
    <text evidence="11">Mediates influx of magnesium ions. Alternates between open and closed states. Activated by low cytoplasmic Mg(2+) levels. Inactive when cytoplasmic Mg(2+) levels are high.</text>
</comment>
<keyword evidence="14" id="KW-1185">Reference proteome</keyword>
<accession>A0A9X1V813</accession>
<dbReference type="PANTHER" id="PTHR46494:SF1">
    <property type="entry name" value="CORA FAMILY METAL ION TRANSPORTER (EUROFUNG)"/>
    <property type="match status" value="1"/>
</dbReference>
<dbReference type="InterPro" id="IPR045861">
    <property type="entry name" value="CorA_cytoplasmic_dom"/>
</dbReference>
<evidence type="ECO:0000256" key="5">
    <source>
        <dbReference type="ARBA" id="ARBA00022692"/>
    </source>
</evidence>
<gene>
    <name evidence="13" type="primary">zntB</name>
    <name evidence="13" type="ORF">MM817_01532</name>
</gene>
<dbReference type="GO" id="GO:0015095">
    <property type="term" value="F:magnesium ion transmembrane transporter activity"/>
    <property type="evidence" value="ECO:0007669"/>
    <property type="project" value="TreeGrafter"/>
</dbReference>
<dbReference type="InterPro" id="IPR045863">
    <property type="entry name" value="CorA_TM1_TM2"/>
</dbReference>
<feature type="transmembrane region" description="Helical" evidence="12">
    <location>
        <begin position="244"/>
        <end position="264"/>
    </location>
</feature>
<comment type="catalytic activity">
    <reaction evidence="10">
        <text>Mg(2+)(in) = Mg(2+)(out)</text>
        <dbReference type="Rhea" id="RHEA:29827"/>
        <dbReference type="ChEBI" id="CHEBI:18420"/>
    </reaction>
</comment>
<feature type="transmembrane region" description="Helical" evidence="12">
    <location>
        <begin position="276"/>
        <end position="295"/>
    </location>
</feature>
<dbReference type="EMBL" id="JALBUF010000003">
    <property type="protein sequence ID" value="MCI0183261.1"/>
    <property type="molecule type" value="Genomic_DNA"/>
</dbReference>
<evidence type="ECO:0000256" key="2">
    <source>
        <dbReference type="ARBA" id="ARBA00009765"/>
    </source>
</evidence>
<evidence type="ECO:0000256" key="9">
    <source>
        <dbReference type="ARBA" id="ARBA00023136"/>
    </source>
</evidence>
<evidence type="ECO:0000256" key="4">
    <source>
        <dbReference type="ARBA" id="ARBA00022475"/>
    </source>
</evidence>
<name>A0A9X1V813_9BACL</name>
<comment type="caution">
    <text evidence="13">The sequence shown here is derived from an EMBL/GenBank/DDBJ whole genome shotgun (WGS) entry which is preliminary data.</text>
</comment>
<evidence type="ECO:0000256" key="3">
    <source>
        <dbReference type="ARBA" id="ARBA00022448"/>
    </source>
</evidence>
<evidence type="ECO:0000256" key="8">
    <source>
        <dbReference type="ARBA" id="ARBA00023065"/>
    </source>
</evidence>
<proteinExistence type="inferred from homology"/>
<dbReference type="InterPro" id="IPR002523">
    <property type="entry name" value="MgTranspt_CorA/ZnTranspt_ZntB"/>
</dbReference>
<dbReference type="AlphaFoldDB" id="A0A9X1V813"/>
<dbReference type="PANTHER" id="PTHR46494">
    <property type="entry name" value="CORA FAMILY METAL ION TRANSPORTER (EUROFUNG)"/>
    <property type="match status" value="1"/>
</dbReference>
<organism evidence="13 14">
    <name type="scientific">Sulfoacidibacillus ferrooxidans</name>
    <dbReference type="NCBI Taxonomy" id="2005001"/>
    <lineage>
        <taxon>Bacteria</taxon>
        <taxon>Bacillati</taxon>
        <taxon>Bacillota</taxon>
        <taxon>Bacilli</taxon>
        <taxon>Bacillales</taxon>
        <taxon>Alicyclobacillaceae</taxon>
        <taxon>Sulfoacidibacillus</taxon>
    </lineage>
</organism>
<comment type="similarity">
    <text evidence="2">Belongs to the CorA metal ion transporter (MIT) (TC 1.A.35) family.</text>
</comment>
<evidence type="ECO:0000256" key="11">
    <source>
        <dbReference type="ARBA" id="ARBA00045497"/>
    </source>
</evidence>
<dbReference type="SUPFAM" id="SSF143865">
    <property type="entry name" value="CorA soluble domain-like"/>
    <property type="match status" value="1"/>
</dbReference>